<evidence type="ECO:0000313" key="3">
    <source>
        <dbReference type="Proteomes" id="UP000594342"/>
    </source>
</evidence>
<name>A0A5K0U9D9_9VIRU</name>
<keyword evidence="3" id="KW-1185">Reference proteome</keyword>
<gene>
    <name evidence="2" type="ORF">YASMINEVIRUS_515</name>
</gene>
<reference evidence="2 3" key="1">
    <citation type="submission" date="2018-10" db="EMBL/GenBank/DDBJ databases">
        <authorList>
            <consortium name="IHU Genomes"/>
        </authorList>
    </citation>
    <scope>NUCLEOTIDE SEQUENCE [LARGE SCALE GENOMIC DNA]</scope>
    <source>
        <strain evidence="2 3">A1</strain>
    </source>
</reference>
<proteinExistence type="predicted"/>
<dbReference type="EMBL" id="UPSH01000001">
    <property type="protein sequence ID" value="VBB18052.1"/>
    <property type="molecule type" value="Genomic_DNA"/>
</dbReference>
<organism evidence="2 3">
    <name type="scientific">Yasminevirus sp. GU-2018</name>
    <dbReference type="NCBI Taxonomy" id="2420051"/>
    <lineage>
        <taxon>Viruses</taxon>
        <taxon>Varidnaviria</taxon>
        <taxon>Bamfordvirae</taxon>
        <taxon>Nucleocytoviricota</taxon>
        <taxon>Megaviricetes</taxon>
        <taxon>Imitervirales</taxon>
        <taxon>Mimiviridae</taxon>
        <taxon>Klosneuvirinae</taxon>
        <taxon>Yasminevirus</taxon>
        <taxon>Yasminevirus saudimassiliense</taxon>
    </lineage>
</organism>
<sequence length="551" mass="60895">MSDFSNAFPLSSCDSDRKTEQSSTVLDVKFALDSATKRPVVHAVIEDVLRALAPLASEGPYAELLAELRGWHSTSTEGGYFFGSRMKQVWHPSPQFFFGQSDDCKETFKWLAGKIGLTFEIPAVIETPADAQRVLTCLDDLMTCVGATEITGFVRTSNQTPRQSKGSARGGRGGRGGRFGGSSTPRATKVAKFTMIAGSLRASQKALPAWADLYFGDYSRAVSFVAKFAGRVNIWFQAWLRAEAGILAKTGLLRFAVKKYRSTLETLPLTSLFLALASAEFSKRKAFTLEAQKQGFMNEHLSKLLGLVLDHERVGVRYIAYFLPASDILCHTPHAQLEEIRALWLEWMPLFAIALEDQWQRGVWKSARRQMRVLPGNRPRFSFNAQSTTVRRKTGVNSSLYNVVADAWQNGARFLRGIESCIGAEARCWLKTLQLIANDQFRTGGSGAKMDPSVAVYSALTRAGVLPWRVAHPKFASSFNSAEAVTTVIRICEEKKTGTGTWIGVPQLRKGEVTKHHDMICGVVVPPMPQVVYDWICKVIQPYGASGWSGK</sequence>
<accession>A0A5K0U9D9</accession>
<feature type="compositionally biased region" description="Gly residues" evidence="1">
    <location>
        <begin position="168"/>
        <end position="180"/>
    </location>
</feature>
<comment type="caution">
    <text evidence="2">The sequence shown here is derived from an EMBL/GenBank/DDBJ whole genome shotgun (WGS) entry which is preliminary data.</text>
</comment>
<evidence type="ECO:0000313" key="2">
    <source>
        <dbReference type="EMBL" id="VBB18052.1"/>
    </source>
</evidence>
<evidence type="ECO:0000256" key="1">
    <source>
        <dbReference type="SAM" id="MobiDB-lite"/>
    </source>
</evidence>
<protein>
    <submittedName>
        <fullName evidence="2">Uncharacterized protein</fullName>
    </submittedName>
</protein>
<feature type="region of interest" description="Disordered" evidence="1">
    <location>
        <begin position="155"/>
        <end position="185"/>
    </location>
</feature>
<dbReference type="Proteomes" id="UP000594342">
    <property type="component" value="Unassembled WGS sequence"/>
</dbReference>